<dbReference type="AlphaFoldDB" id="A0A174ZBS2"/>
<reference evidence="3 4" key="1">
    <citation type="submission" date="2015-09" db="EMBL/GenBank/DDBJ databases">
        <authorList>
            <consortium name="Pathogen Informatics"/>
        </authorList>
    </citation>
    <scope>NUCLEOTIDE SEQUENCE [LARGE SCALE GENOMIC DNA]</scope>
    <source>
        <strain evidence="3 4">2789STDY5834928</strain>
    </source>
</reference>
<gene>
    <name evidence="3" type="ORF">ERS852540_00698</name>
</gene>
<keyword evidence="2" id="KW-0732">Signal</keyword>
<keyword evidence="1" id="KW-0472">Membrane</keyword>
<evidence type="ECO:0000313" key="4">
    <source>
        <dbReference type="Proteomes" id="UP000095662"/>
    </source>
</evidence>
<dbReference type="Proteomes" id="UP000095662">
    <property type="component" value="Unassembled WGS sequence"/>
</dbReference>
<protein>
    <submittedName>
        <fullName evidence="3">Stage III sporulation protein AE</fullName>
    </submittedName>
</protein>
<proteinExistence type="predicted"/>
<feature type="transmembrane region" description="Helical" evidence="1">
    <location>
        <begin position="86"/>
        <end position="104"/>
    </location>
</feature>
<feature type="transmembrane region" description="Helical" evidence="1">
    <location>
        <begin position="111"/>
        <end position="132"/>
    </location>
</feature>
<evidence type="ECO:0000313" key="3">
    <source>
        <dbReference type="EMBL" id="CUQ83492.1"/>
    </source>
</evidence>
<feature type="transmembrane region" description="Helical" evidence="1">
    <location>
        <begin position="290"/>
        <end position="315"/>
    </location>
</feature>
<dbReference type="OrthoDB" id="1706761at2"/>
<dbReference type="InterPro" id="IPR014194">
    <property type="entry name" value="Spore_III_AE"/>
</dbReference>
<organism evidence="3 4">
    <name type="scientific">[Eubacterium] siraeum</name>
    <dbReference type="NCBI Taxonomy" id="39492"/>
    <lineage>
        <taxon>Bacteria</taxon>
        <taxon>Bacillati</taxon>
        <taxon>Bacillota</taxon>
        <taxon>Clostridia</taxon>
        <taxon>Eubacteriales</taxon>
        <taxon>Oscillospiraceae</taxon>
        <taxon>Oscillospiraceae incertae sedis</taxon>
    </lineage>
</organism>
<keyword evidence="1" id="KW-0812">Transmembrane</keyword>
<feature type="signal peptide" evidence="2">
    <location>
        <begin position="1"/>
        <end position="27"/>
    </location>
</feature>
<evidence type="ECO:0000256" key="1">
    <source>
        <dbReference type="SAM" id="Phobius"/>
    </source>
</evidence>
<dbReference type="Pfam" id="PF09546">
    <property type="entry name" value="Spore_III_AE"/>
    <property type="match status" value="1"/>
</dbReference>
<accession>A0A174ZBS2</accession>
<feature type="transmembrane region" description="Helical" evidence="1">
    <location>
        <begin position="265"/>
        <end position="283"/>
    </location>
</feature>
<name>A0A174ZBS2_9FIRM</name>
<feature type="transmembrane region" description="Helical" evidence="1">
    <location>
        <begin position="223"/>
        <end position="245"/>
    </location>
</feature>
<feature type="transmembrane region" description="Helical" evidence="1">
    <location>
        <begin position="344"/>
        <end position="367"/>
    </location>
</feature>
<feature type="chain" id="PRO_5008038634" evidence="2">
    <location>
        <begin position="28"/>
        <end position="371"/>
    </location>
</feature>
<evidence type="ECO:0000256" key="2">
    <source>
        <dbReference type="SAM" id="SignalP"/>
    </source>
</evidence>
<dbReference type="STRING" id="39492.ERS852540_00698"/>
<keyword evidence="1" id="KW-1133">Transmembrane helix</keyword>
<dbReference type="EMBL" id="CZBY01000004">
    <property type="protein sequence ID" value="CUQ83492.1"/>
    <property type="molecule type" value="Genomic_DNA"/>
</dbReference>
<sequence length="371" mass="38461">MKTAVIKTFILLIVLLTAAAFPYRAYAEESVIIDGYSADIPPELEKSLSDAGITPQSIDSEALSPDKVIKNVTGMLWESIKSPLKLLISLISVTLLCSIANVFADNTSGNLKTVFSLVSVLACSTITVSAASDSLTAASKTLESGSVFLASFIPAFAGILATSGHVSSAAMFNTIVMGGAQGYMQLASKILMPVSMSILGISLAGSVCGELKLETLAQAVKKTVIWILGLIMTVFVALLAMQSFITVPSDNVGIKAARFTVSNGVPFIGGAVSDSLSVMYGGIGIIRNNFGVFGIITGGVLILPSIISVLCYKLAFSLAASFSDLFGISQLTGLMKCAEGVSSIITAMLVSFLLMAVISISLMIFMAGGAV</sequence>
<feature type="transmembrane region" description="Helical" evidence="1">
    <location>
        <begin position="144"/>
        <end position="161"/>
    </location>
</feature>